<dbReference type="Pfam" id="PF01548">
    <property type="entry name" value="DEDD_Tnp_IS110"/>
    <property type="match status" value="1"/>
</dbReference>
<dbReference type="RefSeq" id="WP_345335113.1">
    <property type="nucleotide sequence ID" value="NZ_BAABJZ010000057.1"/>
</dbReference>
<evidence type="ECO:0000313" key="3">
    <source>
        <dbReference type="EMBL" id="GAA4885561.1"/>
    </source>
</evidence>
<proteinExistence type="predicted"/>
<evidence type="ECO:0000259" key="2">
    <source>
        <dbReference type="Pfam" id="PF02371"/>
    </source>
</evidence>
<dbReference type="Proteomes" id="UP001499988">
    <property type="component" value="Unassembled WGS sequence"/>
</dbReference>
<evidence type="ECO:0000259" key="1">
    <source>
        <dbReference type="Pfam" id="PF01548"/>
    </source>
</evidence>
<feature type="domain" description="Transposase IS116/IS110/IS902 C-terminal" evidence="2">
    <location>
        <begin position="213"/>
        <end position="291"/>
    </location>
</feature>
<protein>
    <submittedName>
        <fullName evidence="3">IS110 family transposase</fullName>
    </submittedName>
</protein>
<comment type="caution">
    <text evidence="3">The sequence shown here is derived from an EMBL/GenBank/DDBJ whole genome shotgun (WGS) entry which is preliminary data.</text>
</comment>
<gene>
    <name evidence="3" type="ORF">GCM10023333_18790</name>
</gene>
<sequence>MNIKVAGLDLAKNVFQLCILSSENKVISNKTITRSKLQDAVRQLPRGTLIAMEACTSAHHWARAFLAMGHEPRIIPTQHVKAFCRTQKNDATDALAICEAAFRPDIHFVPIKTLAQQDIKAILSIRDRMVVQRTALVNQIRGIAAEYGVVFPQRLDKLKAFLPEALEDADNELTAIARRLLRDLADDLRLMSEHLGCLNDELSTLVKQQPQWQALSSIPGLGPVIISSLLAEVGDGSQFSNGRQMSAWLGLVPRQSSSGGKTQLGKISKNGNRRLRTLVIHGARSVIRCGAKKENALGRWLKQLVARRGKNKATVALANKMCRIAWSILTRGGSYDLSKAFHAI</sequence>
<dbReference type="InterPro" id="IPR002525">
    <property type="entry name" value="Transp_IS110-like_N"/>
</dbReference>
<reference evidence="4" key="1">
    <citation type="journal article" date="2019" name="Int. J. Syst. Evol. Microbiol.">
        <title>The Global Catalogue of Microorganisms (GCM) 10K type strain sequencing project: providing services to taxonomists for standard genome sequencing and annotation.</title>
        <authorList>
            <consortium name="The Broad Institute Genomics Platform"/>
            <consortium name="The Broad Institute Genome Sequencing Center for Infectious Disease"/>
            <person name="Wu L."/>
            <person name="Ma J."/>
        </authorList>
    </citation>
    <scope>NUCLEOTIDE SEQUENCE [LARGE SCALE GENOMIC DNA]</scope>
    <source>
        <strain evidence="4">JCM 18401</strain>
    </source>
</reference>
<dbReference type="PANTHER" id="PTHR33055:SF3">
    <property type="entry name" value="PUTATIVE TRANSPOSASE FOR IS117-RELATED"/>
    <property type="match status" value="1"/>
</dbReference>
<accession>A0ABP9EU81</accession>
<organism evidence="3 4">
    <name type="scientific">Ferrimonas pelagia</name>
    <dbReference type="NCBI Taxonomy" id="1177826"/>
    <lineage>
        <taxon>Bacteria</taxon>
        <taxon>Pseudomonadati</taxon>
        <taxon>Pseudomonadota</taxon>
        <taxon>Gammaproteobacteria</taxon>
        <taxon>Alteromonadales</taxon>
        <taxon>Ferrimonadaceae</taxon>
        <taxon>Ferrimonas</taxon>
    </lineage>
</organism>
<dbReference type="NCBIfam" id="NF033542">
    <property type="entry name" value="transpos_IS110"/>
    <property type="match status" value="1"/>
</dbReference>
<dbReference type="InterPro" id="IPR047650">
    <property type="entry name" value="Transpos_IS110"/>
</dbReference>
<name>A0ABP9EU81_9GAMM</name>
<dbReference type="InterPro" id="IPR003346">
    <property type="entry name" value="Transposase_20"/>
</dbReference>
<dbReference type="EMBL" id="BAABJZ010000057">
    <property type="protein sequence ID" value="GAA4885561.1"/>
    <property type="molecule type" value="Genomic_DNA"/>
</dbReference>
<evidence type="ECO:0000313" key="4">
    <source>
        <dbReference type="Proteomes" id="UP001499988"/>
    </source>
</evidence>
<dbReference type="Pfam" id="PF02371">
    <property type="entry name" value="Transposase_20"/>
    <property type="match status" value="1"/>
</dbReference>
<keyword evidence="4" id="KW-1185">Reference proteome</keyword>
<feature type="domain" description="Transposase IS110-like N-terminal" evidence="1">
    <location>
        <begin position="6"/>
        <end position="144"/>
    </location>
</feature>
<dbReference type="PANTHER" id="PTHR33055">
    <property type="entry name" value="TRANSPOSASE FOR INSERTION SEQUENCE ELEMENT IS1111A"/>
    <property type="match status" value="1"/>
</dbReference>